<feature type="signal peptide" evidence="2">
    <location>
        <begin position="1"/>
        <end position="21"/>
    </location>
</feature>
<evidence type="ECO:0000313" key="3">
    <source>
        <dbReference type="EMBL" id="KAJ7713765.1"/>
    </source>
</evidence>
<proteinExistence type="predicted"/>
<keyword evidence="4" id="KW-1185">Reference proteome</keyword>
<evidence type="ECO:0000313" key="4">
    <source>
        <dbReference type="Proteomes" id="UP001215280"/>
    </source>
</evidence>
<evidence type="ECO:0000256" key="2">
    <source>
        <dbReference type="SAM" id="SignalP"/>
    </source>
</evidence>
<protein>
    <submittedName>
        <fullName evidence="3">Uncharacterized protein</fullName>
    </submittedName>
</protein>
<dbReference type="Proteomes" id="UP001215280">
    <property type="component" value="Unassembled WGS sequence"/>
</dbReference>
<keyword evidence="2" id="KW-0732">Signal</keyword>
<feature type="compositionally biased region" description="Basic residues" evidence="1">
    <location>
        <begin position="43"/>
        <end position="52"/>
    </location>
</feature>
<accession>A0AAD7MEQ9</accession>
<dbReference type="EMBL" id="JARJLG010000385">
    <property type="protein sequence ID" value="KAJ7713765.1"/>
    <property type="molecule type" value="Genomic_DNA"/>
</dbReference>
<feature type="region of interest" description="Disordered" evidence="1">
    <location>
        <begin position="26"/>
        <end position="98"/>
    </location>
</feature>
<gene>
    <name evidence="3" type="ORF">DFH07DRAFT_785881</name>
</gene>
<feature type="compositionally biased region" description="Low complexity" evidence="1">
    <location>
        <begin position="69"/>
        <end position="86"/>
    </location>
</feature>
<comment type="caution">
    <text evidence="3">The sequence shown here is derived from an EMBL/GenBank/DDBJ whole genome shotgun (WGS) entry which is preliminary data.</text>
</comment>
<reference evidence="3" key="1">
    <citation type="submission" date="2023-03" db="EMBL/GenBank/DDBJ databases">
        <title>Massive genome expansion in bonnet fungi (Mycena s.s.) driven by repeated elements and novel gene families across ecological guilds.</title>
        <authorList>
            <consortium name="Lawrence Berkeley National Laboratory"/>
            <person name="Harder C.B."/>
            <person name="Miyauchi S."/>
            <person name="Viragh M."/>
            <person name="Kuo A."/>
            <person name="Thoen E."/>
            <person name="Andreopoulos B."/>
            <person name="Lu D."/>
            <person name="Skrede I."/>
            <person name="Drula E."/>
            <person name="Henrissat B."/>
            <person name="Morin E."/>
            <person name="Kohler A."/>
            <person name="Barry K."/>
            <person name="LaButti K."/>
            <person name="Morin E."/>
            <person name="Salamov A."/>
            <person name="Lipzen A."/>
            <person name="Mereny Z."/>
            <person name="Hegedus B."/>
            <person name="Baldrian P."/>
            <person name="Stursova M."/>
            <person name="Weitz H."/>
            <person name="Taylor A."/>
            <person name="Grigoriev I.V."/>
            <person name="Nagy L.G."/>
            <person name="Martin F."/>
            <person name="Kauserud H."/>
        </authorList>
    </citation>
    <scope>NUCLEOTIDE SEQUENCE</scope>
    <source>
        <strain evidence="3">CBHHK188m</strain>
    </source>
</reference>
<sequence length="139" mass="14909">MIHRLIIQFGVLPLLAVYAESGMGRQVPGTSGTGDNVRGKIYVSKKKPRKGGTAKEAMIAEPEVGGGADSDSSSGNKSDGQPANALPKKKKHKAPAAKVDLNNRLVWGKNVDPILWEYISTKTCRCDVADKHFNNPPTL</sequence>
<organism evidence="3 4">
    <name type="scientific">Mycena maculata</name>
    <dbReference type="NCBI Taxonomy" id="230809"/>
    <lineage>
        <taxon>Eukaryota</taxon>
        <taxon>Fungi</taxon>
        <taxon>Dikarya</taxon>
        <taxon>Basidiomycota</taxon>
        <taxon>Agaricomycotina</taxon>
        <taxon>Agaricomycetes</taxon>
        <taxon>Agaricomycetidae</taxon>
        <taxon>Agaricales</taxon>
        <taxon>Marasmiineae</taxon>
        <taxon>Mycenaceae</taxon>
        <taxon>Mycena</taxon>
    </lineage>
</organism>
<name>A0AAD7MEQ9_9AGAR</name>
<evidence type="ECO:0000256" key="1">
    <source>
        <dbReference type="SAM" id="MobiDB-lite"/>
    </source>
</evidence>
<dbReference type="AlphaFoldDB" id="A0AAD7MEQ9"/>
<feature type="chain" id="PRO_5042076032" evidence="2">
    <location>
        <begin position="22"/>
        <end position="139"/>
    </location>
</feature>